<feature type="chain" id="PRO_5002708662" evidence="1">
    <location>
        <begin position="30"/>
        <end position="69"/>
    </location>
</feature>
<dbReference type="GeneID" id="5484443"/>
<name>A7EZA1_SCLS1</name>
<dbReference type="InParanoid" id="A7EZA1"/>
<sequence length="69" mass="7610">MAEKSVFKKSTLVWLPIIWVSAPTEPASAAFRVSSKPDILTDMQRSVASKTLNIDQSKMLDFLRPGGES</sequence>
<reference evidence="3" key="1">
    <citation type="journal article" date="2011" name="PLoS Genet.">
        <title>Genomic analysis of the necrotrophic fungal pathogens Sclerotinia sclerotiorum and Botrytis cinerea.</title>
        <authorList>
            <person name="Amselem J."/>
            <person name="Cuomo C.A."/>
            <person name="van Kan J.A."/>
            <person name="Viaud M."/>
            <person name="Benito E.P."/>
            <person name="Couloux A."/>
            <person name="Coutinho P.M."/>
            <person name="de Vries R.P."/>
            <person name="Dyer P.S."/>
            <person name="Fillinger S."/>
            <person name="Fournier E."/>
            <person name="Gout L."/>
            <person name="Hahn M."/>
            <person name="Kohn L."/>
            <person name="Lapalu N."/>
            <person name="Plummer K.M."/>
            <person name="Pradier J.M."/>
            <person name="Quevillon E."/>
            <person name="Sharon A."/>
            <person name="Simon A."/>
            <person name="ten Have A."/>
            <person name="Tudzynski B."/>
            <person name="Tudzynski P."/>
            <person name="Wincker P."/>
            <person name="Andrew M."/>
            <person name="Anthouard V."/>
            <person name="Beever R.E."/>
            <person name="Beffa R."/>
            <person name="Benoit I."/>
            <person name="Bouzid O."/>
            <person name="Brault B."/>
            <person name="Chen Z."/>
            <person name="Choquer M."/>
            <person name="Collemare J."/>
            <person name="Cotton P."/>
            <person name="Danchin E.G."/>
            <person name="Da Silva C."/>
            <person name="Gautier A."/>
            <person name="Giraud C."/>
            <person name="Giraud T."/>
            <person name="Gonzalez C."/>
            <person name="Grossetete S."/>
            <person name="Guldener U."/>
            <person name="Henrissat B."/>
            <person name="Howlett B.J."/>
            <person name="Kodira C."/>
            <person name="Kretschmer M."/>
            <person name="Lappartient A."/>
            <person name="Leroch M."/>
            <person name="Levis C."/>
            <person name="Mauceli E."/>
            <person name="Neuveglise C."/>
            <person name="Oeser B."/>
            <person name="Pearson M."/>
            <person name="Poulain J."/>
            <person name="Poussereau N."/>
            <person name="Quesneville H."/>
            <person name="Rascle C."/>
            <person name="Schumacher J."/>
            <person name="Segurens B."/>
            <person name="Sexton A."/>
            <person name="Silva E."/>
            <person name="Sirven C."/>
            <person name="Soanes D.M."/>
            <person name="Talbot N.J."/>
            <person name="Templeton M."/>
            <person name="Yandava C."/>
            <person name="Yarden O."/>
            <person name="Zeng Q."/>
            <person name="Rollins J.A."/>
            <person name="Lebrun M.H."/>
            <person name="Dickman M."/>
        </authorList>
    </citation>
    <scope>NUCLEOTIDE SEQUENCE [LARGE SCALE GENOMIC DNA]</scope>
    <source>
        <strain evidence="3">ATCC 18683 / 1980 / Ss-1</strain>
    </source>
</reference>
<dbReference type="AlphaFoldDB" id="A7EZA1"/>
<proteinExistence type="predicted"/>
<feature type="signal peptide" evidence="1">
    <location>
        <begin position="1"/>
        <end position="29"/>
    </location>
</feature>
<keyword evidence="1" id="KW-0732">Signal</keyword>
<gene>
    <name evidence="2" type="ORF">SS1G_10668</name>
</gene>
<dbReference type="Proteomes" id="UP000001312">
    <property type="component" value="Unassembled WGS sequence"/>
</dbReference>
<dbReference type="KEGG" id="ssl:SS1G_10668"/>
<accession>A7EZA1</accession>
<protein>
    <submittedName>
        <fullName evidence="2">Uncharacterized protein</fullName>
    </submittedName>
</protein>
<keyword evidence="3" id="KW-1185">Reference proteome</keyword>
<organism evidence="2 3">
    <name type="scientific">Sclerotinia sclerotiorum (strain ATCC 18683 / 1980 / Ss-1)</name>
    <name type="common">White mold</name>
    <name type="synonym">Whetzelinia sclerotiorum</name>
    <dbReference type="NCBI Taxonomy" id="665079"/>
    <lineage>
        <taxon>Eukaryota</taxon>
        <taxon>Fungi</taxon>
        <taxon>Dikarya</taxon>
        <taxon>Ascomycota</taxon>
        <taxon>Pezizomycotina</taxon>
        <taxon>Leotiomycetes</taxon>
        <taxon>Helotiales</taxon>
        <taxon>Sclerotiniaceae</taxon>
        <taxon>Sclerotinia</taxon>
    </lineage>
</organism>
<evidence type="ECO:0000313" key="2">
    <source>
        <dbReference type="EMBL" id="EDN94793.1"/>
    </source>
</evidence>
<dbReference type="EMBL" id="CH476636">
    <property type="protein sequence ID" value="EDN94793.1"/>
    <property type="molecule type" value="Genomic_DNA"/>
</dbReference>
<evidence type="ECO:0000313" key="3">
    <source>
        <dbReference type="Proteomes" id="UP000001312"/>
    </source>
</evidence>
<dbReference type="RefSeq" id="XP_001588221.1">
    <property type="nucleotide sequence ID" value="XM_001588171.1"/>
</dbReference>
<evidence type="ECO:0000256" key="1">
    <source>
        <dbReference type="SAM" id="SignalP"/>
    </source>
</evidence>